<accession>A0ABQ9Z4P3</accession>
<organism evidence="1 2">
    <name type="scientific">Daphnia magna</name>
    <dbReference type="NCBI Taxonomy" id="35525"/>
    <lineage>
        <taxon>Eukaryota</taxon>
        <taxon>Metazoa</taxon>
        <taxon>Ecdysozoa</taxon>
        <taxon>Arthropoda</taxon>
        <taxon>Crustacea</taxon>
        <taxon>Branchiopoda</taxon>
        <taxon>Diplostraca</taxon>
        <taxon>Cladocera</taxon>
        <taxon>Anomopoda</taxon>
        <taxon>Daphniidae</taxon>
        <taxon>Daphnia</taxon>
    </lineage>
</organism>
<gene>
    <name evidence="1" type="ORF">OUZ56_013007</name>
</gene>
<keyword evidence="2" id="KW-1185">Reference proteome</keyword>
<dbReference type="EMBL" id="JAOYFB010000002">
    <property type="protein sequence ID" value="KAK4007856.1"/>
    <property type="molecule type" value="Genomic_DNA"/>
</dbReference>
<protein>
    <submittedName>
        <fullName evidence="1">Uncharacterized protein</fullName>
    </submittedName>
</protein>
<dbReference type="Proteomes" id="UP001234178">
    <property type="component" value="Unassembled WGS sequence"/>
</dbReference>
<name>A0ABQ9Z4P3_9CRUS</name>
<evidence type="ECO:0000313" key="1">
    <source>
        <dbReference type="EMBL" id="KAK4007856.1"/>
    </source>
</evidence>
<sequence length="166" mass="18821">MGWGHSCNSCHFGSGLYGAGLNACYDETSVYSLLNLHSSAYNQLIDRLYIEQGYNGSIGRYDEGIIWLSTGMYALCVPSCSRKGAHCVEIPRLPSMIYTIVLYHILAVYQLELMDHITKFEARQRENKGNRIYLSKYRLRTEYSKDTFVCQSVSSTSLPDAMMQVV</sequence>
<evidence type="ECO:0000313" key="2">
    <source>
        <dbReference type="Proteomes" id="UP001234178"/>
    </source>
</evidence>
<proteinExistence type="predicted"/>
<comment type="caution">
    <text evidence="1">The sequence shown here is derived from an EMBL/GenBank/DDBJ whole genome shotgun (WGS) entry which is preliminary data.</text>
</comment>
<reference evidence="1 2" key="1">
    <citation type="journal article" date="2023" name="Nucleic Acids Res.">
        <title>The hologenome of Daphnia magna reveals possible DNA methylation and microbiome-mediated evolution of the host genome.</title>
        <authorList>
            <person name="Chaturvedi A."/>
            <person name="Li X."/>
            <person name="Dhandapani V."/>
            <person name="Marshall H."/>
            <person name="Kissane S."/>
            <person name="Cuenca-Cambronero M."/>
            <person name="Asole G."/>
            <person name="Calvet F."/>
            <person name="Ruiz-Romero M."/>
            <person name="Marangio P."/>
            <person name="Guigo R."/>
            <person name="Rago D."/>
            <person name="Mirbahai L."/>
            <person name="Eastwood N."/>
            <person name="Colbourne J.K."/>
            <person name="Zhou J."/>
            <person name="Mallon E."/>
            <person name="Orsini L."/>
        </authorList>
    </citation>
    <scope>NUCLEOTIDE SEQUENCE [LARGE SCALE GENOMIC DNA]</scope>
    <source>
        <strain evidence="1">LRV0_1</strain>
    </source>
</reference>